<feature type="signal peptide" evidence="1">
    <location>
        <begin position="1"/>
        <end position="26"/>
    </location>
</feature>
<evidence type="ECO:0000313" key="2">
    <source>
        <dbReference type="EMBL" id="KAE8277399.1"/>
    </source>
</evidence>
<dbReference type="AlphaFoldDB" id="A0A6G0HDZ5"/>
<sequence>MSAAPGRMMMAWVWISLVSLARLHTAEPHRDAAVSLAGLERCSRTLSCRLGDGGPREIFPGAMWKFMKGSGPASDFSRPQYRCSGVSLFVRFTLVQHTDLRLEDGSRVSSAGPVSSSVRIFGPWLLLTSRYQLPHGLWIKETCSASELQYRLSPLGVTVKFPESSKGLEWNVVPTVEPSILRPAALGKRVRHRRL</sequence>
<evidence type="ECO:0000256" key="1">
    <source>
        <dbReference type="SAM" id="SignalP"/>
    </source>
</evidence>
<organism evidence="2 3">
    <name type="scientific">Larimichthys crocea</name>
    <name type="common">Large yellow croaker</name>
    <name type="synonym">Pseudosciaena crocea</name>
    <dbReference type="NCBI Taxonomy" id="215358"/>
    <lineage>
        <taxon>Eukaryota</taxon>
        <taxon>Metazoa</taxon>
        <taxon>Chordata</taxon>
        <taxon>Craniata</taxon>
        <taxon>Vertebrata</taxon>
        <taxon>Euteleostomi</taxon>
        <taxon>Actinopterygii</taxon>
        <taxon>Neopterygii</taxon>
        <taxon>Teleostei</taxon>
        <taxon>Neoteleostei</taxon>
        <taxon>Acanthomorphata</taxon>
        <taxon>Eupercaria</taxon>
        <taxon>Sciaenidae</taxon>
        <taxon>Larimichthys</taxon>
    </lineage>
</organism>
<dbReference type="Proteomes" id="UP000424527">
    <property type="component" value="Unassembled WGS sequence"/>
</dbReference>
<protein>
    <submittedName>
        <fullName evidence="2">Uncharacterized protein</fullName>
    </submittedName>
</protein>
<reference evidence="2 3" key="1">
    <citation type="submission" date="2019-07" db="EMBL/GenBank/DDBJ databases">
        <title>Chromosome genome assembly for large yellow croaker.</title>
        <authorList>
            <person name="Xiao S."/>
        </authorList>
    </citation>
    <scope>NUCLEOTIDE SEQUENCE [LARGE SCALE GENOMIC DNA]</scope>
    <source>
        <strain evidence="2">JMULYC20181020</strain>
        <tissue evidence="2">Muscle</tissue>
    </source>
</reference>
<comment type="caution">
    <text evidence="2">The sequence shown here is derived from an EMBL/GenBank/DDBJ whole genome shotgun (WGS) entry which is preliminary data.</text>
</comment>
<proteinExistence type="predicted"/>
<dbReference type="EMBL" id="REGW02000697">
    <property type="protein sequence ID" value="KAE8277399.1"/>
    <property type="molecule type" value="Genomic_DNA"/>
</dbReference>
<keyword evidence="1" id="KW-0732">Signal</keyword>
<keyword evidence="3" id="KW-1185">Reference proteome</keyword>
<name>A0A6G0HDZ5_LARCR</name>
<feature type="chain" id="PRO_5026013895" evidence="1">
    <location>
        <begin position="27"/>
        <end position="195"/>
    </location>
</feature>
<accession>A0A6G0HDZ5</accession>
<gene>
    <name evidence="2" type="ORF">D5F01_LYC24675</name>
</gene>
<evidence type="ECO:0000313" key="3">
    <source>
        <dbReference type="Proteomes" id="UP000424527"/>
    </source>
</evidence>